<dbReference type="InterPro" id="IPR046335">
    <property type="entry name" value="LacI/GalR-like_sensor"/>
</dbReference>
<evidence type="ECO:0000313" key="6">
    <source>
        <dbReference type="Proteomes" id="UP001597199"/>
    </source>
</evidence>
<dbReference type="CDD" id="cd01392">
    <property type="entry name" value="HTH_LacI"/>
    <property type="match status" value="1"/>
</dbReference>
<organism evidence="5 6">
    <name type="scientific">Lacticaseibacillus suilingensis</name>
    <dbReference type="NCBI Taxonomy" id="2799577"/>
    <lineage>
        <taxon>Bacteria</taxon>
        <taxon>Bacillati</taxon>
        <taxon>Bacillota</taxon>
        <taxon>Bacilli</taxon>
        <taxon>Lactobacillales</taxon>
        <taxon>Lactobacillaceae</taxon>
        <taxon>Lacticaseibacillus</taxon>
    </lineage>
</organism>
<dbReference type="Proteomes" id="UP001597199">
    <property type="component" value="Unassembled WGS sequence"/>
</dbReference>
<evidence type="ECO:0000256" key="3">
    <source>
        <dbReference type="ARBA" id="ARBA00023163"/>
    </source>
</evidence>
<evidence type="ECO:0000256" key="2">
    <source>
        <dbReference type="ARBA" id="ARBA00023125"/>
    </source>
</evidence>
<dbReference type="PROSITE" id="PS00356">
    <property type="entry name" value="HTH_LACI_1"/>
    <property type="match status" value="1"/>
</dbReference>
<keyword evidence="3" id="KW-0804">Transcription</keyword>
<dbReference type="EMBL" id="JBHTOA010000048">
    <property type="protein sequence ID" value="MFD1400068.1"/>
    <property type="molecule type" value="Genomic_DNA"/>
</dbReference>
<dbReference type="RefSeq" id="WP_204118425.1">
    <property type="nucleotide sequence ID" value="NZ_BOLV01000004.1"/>
</dbReference>
<sequence length="336" mass="36291">MGKGGTGIATLKDIADAAHVSSATVSRVLNADTSLQVSAATRKRIFATAEALNYTKHQHKTQTAAGTIGIIQWYSEQEENNDLYYRAIRWGAETQLQAADFAIARYFSNDTLADAGNLAGLIAIGKYSESQLNQFKALNKPLVIVDQDTLDQSISCVTTSFAAPVGKIIAYFRQQGHHRLGMIAGREETTDGQAIDDQRTVAFEATLRDQGLLEDAIIADAPFTIEGGYATMTELINQYGDQLPHAFFVASDAMAIGAIKALQEQHIAVPDRVSIVGFNDLAVGRFLNPSLSTVKVATQQMGINAAKLIQDQLSGLLTVPTRITLSSELILRDSSR</sequence>
<dbReference type="Gene3D" id="3.40.50.2300">
    <property type="match status" value="2"/>
</dbReference>
<feature type="domain" description="HTH lacI-type" evidence="4">
    <location>
        <begin position="9"/>
        <end position="65"/>
    </location>
</feature>
<evidence type="ECO:0000256" key="1">
    <source>
        <dbReference type="ARBA" id="ARBA00023015"/>
    </source>
</evidence>
<proteinExistence type="predicted"/>
<dbReference type="Pfam" id="PF13377">
    <property type="entry name" value="Peripla_BP_3"/>
    <property type="match status" value="1"/>
</dbReference>
<dbReference type="SUPFAM" id="SSF47413">
    <property type="entry name" value="lambda repressor-like DNA-binding domains"/>
    <property type="match status" value="1"/>
</dbReference>
<name>A0ABW4BIY6_9LACO</name>
<dbReference type="PRINTS" id="PR00036">
    <property type="entry name" value="HTHLACI"/>
</dbReference>
<evidence type="ECO:0000313" key="5">
    <source>
        <dbReference type="EMBL" id="MFD1400068.1"/>
    </source>
</evidence>
<dbReference type="SMART" id="SM00354">
    <property type="entry name" value="HTH_LACI"/>
    <property type="match status" value="1"/>
</dbReference>
<reference evidence="6" key="1">
    <citation type="journal article" date="2019" name="Int. J. Syst. Evol. Microbiol.">
        <title>The Global Catalogue of Microorganisms (GCM) 10K type strain sequencing project: providing services to taxonomists for standard genome sequencing and annotation.</title>
        <authorList>
            <consortium name="The Broad Institute Genomics Platform"/>
            <consortium name="The Broad Institute Genome Sequencing Center for Infectious Disease"/>
            <person name="Wu L."/>
            <person name="Ma J."/>
        </authorList>
    </citation>
    <scope>NUCLEOTIDE SEQUENCE [LARGE SCALE GENOMIC DNA]</scope>
    <source>
        <strain evidence="6">CCM 9110</strain>
    </source>
</reference>
<dbReference type="Gene3D" id="1.10.260.40">
    <property type="entry name" value="lambda repressor-like DNA-binding domains"/>
    <property type="match status" value="1"/>
</dbReference>
<comment type="caution">
    <text evidence="5">The sequence shown here is derived from an EMBL/GenBank/DDBJ whole genome shotgun (WGS) entry which is preliminary data.</text>
</comment>
<dbReference type="PANTHER" id="PTHR30146:SF149">
    <property type="entry name" value="HTH-TYPE TRANSCRIPTIONAL REGULATOR EBGR"/>
    <property type="match status" value="1"/>
</dbReference>
<protein>
    <submittedName>
        <fullName evidence="5">LacI family DNA-binding transcriptional regulator</fullName>
    </submittedName>
</protein>
<keyword evidence="1" id="KW-0805">Transcription regulation</keyword>
<gene>
    <name evidence="5" type="ORF">ACFQ41_12190</name>
</gene>
<accession>A0ABW4BIY6</accession>
<dbReference type="GO" id="GO:0003677">
    <property type="term" value="F:DNA binding"/>
    <property type="evidence" value="ECO:0007669"/>
    <property type="project" value="UniProtKB-KW"/>
</dbReference>
<dbReference type="InterPro" id="IPR028082">
    <property type="entry name" value="Peripla_BP_I"/>
</dbReference>
<dbReference type="Pfam" id="PF00356">
    <property type="entry name" value="LacI"/>
    <property type="match status" value="1"/>
</dbReference>
<dbReference type="PANTHER" id="PTHR30146">
    <property type="entry name" value="LACI-RELATED TRANSCRIPTIONAL REPRESSOR"/>
    <property type="match status" value="1"/>
</dbReference>
<evidence type="ECO:0000259" key="4">
    <source>
        <dbReference type="PROSITE" id="PS50932"/>
    </source>
</evidence>
<dbReference type="PROSITE" id="PS50932">
    <property type="entry name" value="HTH_LACI_2"/>
    <property type="match status" value="1"/>
</dbReference>
<keyword evidence="6" id="KW-1185">Reference proteome</keyword>
<keyword evidence="2 5" id="KW-0238">DNA-binding</keyword>
<dbReference type="InterPro" id="IPR000843">
    <property type="entry name" value="HTH_LacI"/>
</dbReference>
<dbReference type="CDD" id="cd01544">
    <property type="entry name" value="PBP1_GalR"/>
    <property type="match status" value="1"/>
</dbReference>
<dbReference type="SUPFAM" id="SSF53822">
    <property type="entry name" value="Periplasmic binding protein-like I"/>
    <property type="match status" value="1"/>
</dbReference>
<dbReference type="InterPro" id="IPR010982">
    <property type="entry name" value="Lambda_DNA-bd_dom_sf"/>
</dbReference>